<gene>
    <name evidence="3" type="ORF">BSTOLATCC_MIC12840</name>
</gene>
<feature type="region of interest" description="Disordered" evidence="2">
    <location>
        <begin position="308"/>
        <end position="366"/>
    </location>
</feature>
<dbReference type="CDD" id="cd22284">
    <property type="entry name" value="HD_CCDC61_N"/>
    <property type="match status" value="1"/>
</dbReference>
<accession>A0AAU9IJR6</accession>
<proteinExistence type="predicted"/>
<reference evidence="3" key="1">
    <citation type="submission" date="2021-09" db="EMBL/GenBank/DDBJ databases">
        <authorList>
            <consortium name="AG Swart"/>
            <person name="Singh M."/>
            <person name="Singh A."/>
            <person name="Seah K."/>
            <person name="Emmerich C."/>
        </authorList>
    </citation>
    <scope>NUCLEOTIDE SEQUENCE</scope>
    <source>
        <strain evidence="3">ATCC30299</strain>
    </source>
</reference>
<evidence type="ECO:0000256" key="2">
    <source>
        <dbReference type="SAM" id="MobiDB-lite"/>
    </source>
</evidence>
<dbReference type="Gene3D" id="1.20.5.1700">
    <property type="match status" value="1"/>
</dbReference>
<name>A0AAU9IJR6_9CILI</name>
<feature type="coiled-coil region" evidence="1">
    <location>
        <begin position="160"/>
        <end position="284"/>
    </location>
</feature>
<protein>
    <submittedName>
        <fullName evidence="3">Uncharacterized protein</fullName>
    </submittedName>
</protein>
<evidence type="ECO:0000313" key="4">
    <source>
        <dbReference type="Proteomes" id="UP001162131"/>
    </source>
</evidence>
<evidence type="ECO:0000256" key="1">
    <source>
        <dbReference type="SAM" id="Coils"/>
    </source>
</evidence>
<keyword evidence="4" id="KW-1185">Reference proteome</keyword>
<keyword evidence="1" id="KW-0175">Coiled coil</keyword>
<dbReference type="EMBL" id="CAJZBQ010000013">
    <property type="protein sequence ID" value="CAG9315065.1"/>
    <property type="molecule type" value="Genomic_DNA"/>
</dbReference>
<organism evidence="3 4">
    <name type="scientific">Blepharisma stoltei</name>
    <dbReference type="NCBI Taxonomy" id="1481888"/>
    <lineage>
        <taxon>Eukaryota</taxon>
        <taxon>Sar</taxon>
        <taxon>Alveolata</taxon>
        <taxon>Ciliophora</taxon>
        <taxon>Postciliodesmatophora</taxon>
        <taxon>Heterotrichea</taxon>
        <taxon>Heterotrichida</taxon>
        <taxon>Blepharismidae</taxon>
        <taxon>Blepharisma</taxon>
    </lineage>
</organism>
<sequence>MEYEKTIEALFHSKLLIVEIKLSSSQLNISVQEKLSEKSWIGEFSPSFIEELTLKTGNFKKFSIFTKMLISGLEGTSSAVVVDILNHEDLDQLRNTSSYHSSSKLYFIITYVGEFDKVHYPLPLNTQTVLDSSSLQKTISRLKKEVDILKTSMEPHQMEISKTLKENSFLKAQIEELRAELEILGNENKEKGEIIRELEKAKAESLKENKTLQKENDGMVHELDKIRGHMDMIIEQLEEAEREKNKWGSTKSLLQEIEEQKKLIERLNEEIEMNRSEIKELKLVSKKDKSRILQLESELRALFDRYRCEPPPKPMKRSTSVKPESMRKSADSFSKLRTSEDSRKSFQSSISPNKSEKHIHNTSYDSDEIQRRLTKIQNMMKIVKE</sequence>
<dbReference type="InterPro" id="IPR049733">
    <property type="entry name" value="CCDC61_N"/>
</dbReference>
<evidence type="ECO:0000313" key="3">
    <source>
        <dbReference type="EMBL" id="CAG9315065.1"/>
    </source>
</evidence>
<dbReference type="Proteomes" id="UP001162131">
    <property type="component" value="Unassembled WGS sequence"/>
</dbReference>
<dbReference type="AlphaFoldDB" id="A0AAU9IJR6"/>
<comment type="caution">
    <text evidence="3">The sequence shown here is derived from an EMBL/GenBank/DDBJ whole genome shotgun (WGS) entry which is preliminary data.</text>
</comment>